<dbReference type="RefSeq" id="WP_375735095.1">
    <property type="nucleotide sequence ID" value="NZ_JBCGDC010000053.1"/>
</dbReference>
<evidence type="ECO:0000313" key="2">
    <source>
        <dbReference type="Proteomes" id="UP001582793"/>
    </source>
</evidence>
<organism evidence="1 2">
    <name type="scientific">Polymorphospora lycopeni</name>
    <dbReference type="NCBI Taxonomy" id="3140240"/>
    <lineage>
        <taxon>Bacteria</taxon>
        <taxon>Bacillati</taxon>
        <taxon>Actinomycetota</taxon>
        <taxon>Actinomycetes</taxon>
        <taxon>Micromonosporales</taxon>
        <taxon>Micromonosporaceae</taxon>
        <taxon>Polymorphospora</taxon>
    </lineage>
</organism>
<sequence>MRRRGTARTGPAVTRCLPGPLGRVEQLVLRGDGLTTTSLEILTGRVITVRVRAHWRLPLHADLHAMAPGDEVYTGLDAPDLSWFAAVGADQLDARPGDDLLVREVLLTGDDGVDYGAASLVAALDRLPAPVAHRLATTDEPIGRMLARNQVPVTRELRHWGLRRVGARGATLGADLAADAPVPARTYRMRLVRTGRPLALITEWFAPRVFAERGAVR</sequence>
<dbReference type="InterPro" id="IPR002800">
    <property type="entry name" value="Rv2949c-like"/>
</dbReference>
<evidence type="ECO:0000313" key="1">
    <source>
        <dbReference type="EMBL" id="MFB6395197.1"/>
    </source>
</evidence>
<reference evidence="1 2" key="1">
    <citation type="submission" date="2024-04" db="EMBL/GenBank/DDBJ databases">
        <title>Polymorphospora sp. isolated from Baiyangdian Lake in Xiong'an New Area.</title>
        <authorList>
            <person name="Zhang X."/>
            <person name="Liu J."/>
        </authorList>
    </citation>
    <scope>NUCLEOTIDE SEQUENCE [LARGE SCALE GENOMIC DNA]</scope>
    <source>
        <strain evidence="1 2">2-325</strain>
    </source>
</reference>
<keyword evidence="2" id="KW-1185">Reference proteome</keyword>
<comment type="caution">
    <text evidence="1">The sequence shown here is derived from an EMBL/GenBank/DDBJ whole genome shotgun (WGS) entry which is preliminary data.</text>
</comment>
<dbReference type="Pfam" id="PF01947">
    <property type="entry name" value="Rv2949c-like"/>
    <property type="match status" value="1"/>
</dbReference>
<name>A0ABV5CT60_9ACTN</name>
<accession>A0ABV5CT60</accession>
<dbReference type="Proteomes" id="UP001582793">
    <property type="component" value="Unassembled WGS sequence"/>
</dbReference>
<proteinExistence type="predicted"/>
<protein>
    <submittedName>
        <fullName evidence="1">Chorismate pyruvate-lyase family protein</fullName>
    </submittedName>
</protein>
<dbReference type="Gene3D" id="3.40.1410.10">
    <property type="entry name" value="Chorismate lyase-like"/>
    <property type="match status" value="1"/>
</dbReference>
<dbReference type="InterPro" id="IPR028978">
    <property type="entry name" value="Chorismate_lyase_/UTRA_dom_sf"/>
</dbReference>
<gene>
    <name evidence="1" type="ORF">AAFH96_19100</name>
</gene>
<keyword evidence="1" id="KW-0670">Pyruvate</keyword>
<dbReference type="SUPFAM" id="SSF64288">
    <property type="entry name" value="Chorismate lyase-like"/>
    <property type="match status" value="1"/>
</dbReference>
<dbReference type="EMBL" id="JBCGDC010000053">
    <property type="protein sequence ID" value="MFB6395197.1"/>
    <property type="molecule type" value="Genomic_DNA"/>
</dbReference>